<dbReference type="NCBIfam" id="TIGR01725">
    <property type="entry name" value="phge_HK97_gp10"/>
    <property type="match status" value="1"/>
</dbReference>
<dbReference type="EMBL" id="JBEOME010000002">
    <property type="protein sequence ID" value="MER3120799.1"/>
    <property type="molecule type" value="Genomic_DNA"/>
</dbReference>
<gene>
    <name evidence="1" type="ORF">ABQG71_06305</name>
</gene>
<proteinExistence type="predicted"/>
<dbReference type="RefSeq" id="WP_350385248.1">
    <property type="nucleotide sequence ID" value="NZ_JBEOME010000002.1"/>
</dbReference>
<dbReference type="Proteomes" id="UP001467674">
    <property type="component" value="Unassembled WGS sequence"/>
</dbReference>
<dbReference type="InterPro" id="IPR010064">
    <property type="entry name" value="HK97-gp10_tail"/>
</dbReference>
<accession>A0ABV1S2P8</accession>
<keyword evidence="2" id="KW-1185">Reference proteome</keyword>
<reference evidence="1 2" key="1">
    <citation type="submission" date="2024-06" db="EMBL/GenBank/DDBJ databases">
        <title>Construction of an artificial bacterial consortium using nitrogen cycle bacteria from Cuatro Cienegas Basin and a mangrove forest.</title>
        <authorList>
            <person name="Aguilera-Najera D."/>
            <person name="Marquez-Cianci L."/>
            <person name="Martinez-Perez E."/>
            <person name="Rosas-Barrera M."/>
            <person name="Rodriguez-Cruz U.E."/>
            <person name="Tapia-Lopez R."/>
            <person name="Eguiarte L.E."/>
            <person name="Souza-Saldivar V."/>
        </authorList>
    </citation>
    <scope>NUCLEOTIDE SEQUENCE [LARGE SCALE GENOMIC DNA]</scope>
    <source>
        <strain evidence="1 2">S14-15</strain>
    </source>
</reference>
<evidence type="ECO:0000313" key="2">
    <source>
        <dbReference type="Proteomes" id="UP001467674"/>
    </source>
</evidence>
<sequence>MGVNVNGMNALMRKIEQLGKMNDQVKSGAVNAGAEVIKKEMERRNPSSQHKIVSQQQRADTVEIGPSYGFFTAHFFEFGTSRHLIEIKNRKIMSDGAKLYGKTIDHPGQRPQPFIEPSFIDKKDEAVKAMADYLRRYLT</sequence>
<comment type="caution">
    <text evidence="1">The sequence shown here is derived from an EMBL/GenBank/DDBJ whole genome shotgun (WGS) entry which is preliminary data.</text>
</comment>
<protein>
    <submittedName>
        <fullName evidence="1">HK97-gp10 family putative phage morphogenesis protein</fullName>
    </submittedName>
</protein>
<name>A0ABV1S2P8_BACAB</name>
<organism evidence="1 2">
    <name type="scientific">Bacillus altitudinis</name>
    <dbReference type="NCBI Taxonomy" id="293387"/>
    <lineage>
        <taxon>Bacteria</taxon>
        <taxon>Bacillati</taxon>
        <taxon>Bacillota</taxon>
        <taxon>Bacilli</taxon>
        <taxon>Bacillales</taxon>
        <taxon>Bacillaceae</taxon>
        <taxon>Bacillus</taxon>
    </lineage>
</organism>
<evidence type="ECO:0000313" key="1">
    <source>
        <dbReference type="EMBL" id="MER3120799.1"/>
    </source>
</evidence>